<keyword evidence="9" id="KW-1185">Reference proteome</keyword>
<evidence type="ECO:0000256" key="2">
    <source>
        <dbReference type="ARBA" id="ARBA00009853"/>
    </source>
</evidence>
<evidence type="ECO:0000259" key="7">
    <source>
        <dbReference type="Pfam" id="PF00892"/>
    </source>
</evidence>
<proteinExistence type="inferred from homology"/>
<comment type="subcellular location">
    <subcellularLocation>
        <location evidence="1">Membrane</location>
        <topology evidence="1">Multi-pass membrane protein</topology>
    </subcellularLocation>
</comment>
<accession>A0A1W1ZY51</accession>
<dbReference type="PANTHER" id="PTHR22911:SF6">
    <property type="entry name" value="SOLUTE CARRIER FAMILY 35 MEMBER G1"/>
    <property type="match status" value="1"/>
</dbReference>
<evidence type="ECO:0000256" key="1">
    <source>
        <dbReference type="ARBA" id="ARBA00004141"/>
    </source>
</evidence>
<reference evidence="8 9" key="1">
    <citation type="submission" date="2017-04" db="EMBL/GenBank/DDBJ databases">
        <authorList>
            <person name="Afonso C.L."/>
            <person name="Miller P.J."/>
            <person name="Scott M.A."/>
            <person name="Spackman E."/>
            <person name="Goraichik I."/>
            <person name="Dimitrov K.M."/>
            <person name="Suarez D.L."/>
            <person name="Swayne D.E."/>
        </authorList>
    </citation>
    <scope>NUCLEOTIDE SEQUENCE [LARGE SCALE GENOMIC DNA]</scope>
    <source>
        <strain evidence="8 9">CGMCC 1.12644</strain>
    </source>
</reference>
<dbReference type="Proteomes" id="UP000192330">
    <property type="component" value="Unassembled WGS sequence"/>
</dbReference>
<keyword evidence="5 6" id="KW-0472">Membrane</keyword>
<feature type="transmembrane region" description="Helical" evidence="6">
    <location>
        <begin position="213"/>
        <end position="231"/>
    </location>
</feature>
<dbReference type="EMBL" id="FWYD01000002">
    <property type="protein sequence ID" value="SMC53071.1"/>
    <property type="molecule type" value="Genomic_DNA"/>
</dbReference>
<dbReference type="InterPro" id="IPR037185">
    <property type="entry name" value="EmrE-like"/>
</dbReference>
<dbReference type="InterPro" id="IPR000620">
    <property type="entry name" value="EamA_dom"/>
</dbReference>
<dbReference type="Pfam" id="PF00892">
    <property type="entry name" value="EamA"/>
    <property type="match status" value="2"/>
</dbReference>
<feature type="transmembrane region" description="Helical" evidence="6">
    <location>
        <begin position="268"/>
        <end position="286"/>
    </location>
</feature>
<sequence length="306" mass="32853">MSPARGMALKLFALFLFMAMSSLIKASSAEVSSFQAVFFRSFFALPIIVIWLAARKELSTGLRTRNPAAHFWRGIIGTSAMGCGFAALGLLPLPEVTAIGFASPLITVLLAAVLLGERVRAFRLTAVGIGLVGVLVILWPRLSISPKDMEMAATLGVVLVLTGAALRSVAQIHIRRMVQSEQTSAVVFYFSLTATVLSLFTIPFGWVMPSTPVLWMLISAGLIGGVGQIFLTSSYRFAEASVLAPFDYASMLFALIFGYVLFGEVPTGAMMIGVAIVMSAGALIIWRERQLGLERGKARRSLTPQG</sequence>
<dbReference type="RefSeq" id="WP_084350523.1">
    <property type="nucleotide sequence ID" value="NZ_FWYD01000002.1"/>
</dbReference>
<dbReference type="OrthoDB" id="8478503at2"/>
<feature type="transmembrane region" description="Helical" evidence="6">
    <location>
        <begin position="74"/>
        <end position="91"/>
    </location>
</feature>
<evidence type="ECO:0000313" key="9">
    <source>
        <dbReference type="Proteomes" id="UP000192330"/>
    </source>
</evidence>
<feature type="domain" description="EamA" evidence="7">
    <location>
        <begin position="6"/>
        <end position="138"/>
    </location>
</feature>
<feature type="domain" description="EamA" evidence="7">
    <location>
        <begin position="155"/>
        <end position="285"/>
    </location>
</feature>
<evidence type="ECO:0000256" key="6">
    <source>
        <dbReference type="SAM" id="Phobius"/>
    </source>
</evidence>
<comment type="similarity">
    <text evidence="2">Belongs to the drug/metabolite transporter (DMT) superfamily. 10 TMS drug/metabolite exporter (DME) (TC 2.A.7.3) family.</text>
</comment>
<dbReference type="STRING" id="1387277.SAMN06295998_102223"/>
<feature type="transmembrane region" description="Helical" evidence="6">
    <location>
        <begin position="97"/>
        <end position="115"/>
    </location>
</feature>
<feature type="transmembrane region" description="Helical" evidence="6">
    <location>
        <begin position="122"/>
        <end position="139"/>
    </location>
</feature>
<evidence type="ECO:0000256" key="4">
    <source>
        <dbReference type="ARBA" id="ARBA00022989"/>
    </source>
</evidence>
<gene>
    <name evidence="8" type="ORF">SAMN06295998_102223</name>
</gene>
<organism evidence="8 9">
    <name type="scientific">Primorskyibacter flagellatus</name>
    <dbReference type="NCBI Taxonomy" id="1387277"/>
    <lineage>
        <taxon>Bacteria</taxon>
        <taxon>Pseudomonadati</taxon>
        <taxon>Pseudomonadota</taxon>
        <taxon>Alphaproteobacteria</taxon>
        <taxon>Rhodobacterales</taxon>
        <taxon>Roseobacteraceae</taxon>
        <taxon>Primorskyibacter</taxon>
    </lineage>
</organism>
<keyword evidence="3 6" id="KW-0812">Transmembrane</keyword>
<dbReference type="PANTHER" id="PTHR22911">
    <property type="entry name" value="ACYL-MALONYL CONDENSING ENZYME-RELATED"/>
    <property type="match status" value="1"/>
</dbReference>
<feature type="transmembrane region" description="Helical" evidence="6">
    <location>
        <begin position="243"/>
        <end position="262"/>
    </location>
</feature>
<dbReference type="SUPFAM" id="SSF103481">
    <property type="entry name" value="Multidrug resistance efflux transporter EmrE"/>
    <property type="match status" value="2"/>
</dbReference>
<feature type="transmembrane region" description="Helical" evidence="6">
    <location>
        <begin position="36"/>
        <end position="54"/>
    </location>
</feature>
<evidence type="ECO:0000256" key="5">
    <source>
        <dbReference type="ARBA" id="ARBA00023136"/>
    </source>
</evidence>
<evidence type="ECO:0000313" key="8">
    <source>
        <dbReference type="EMBL" id="SMC53071.1"/>
    </source>
</evidence>
<evidence type="ECO:0000256" key="3">
    <source>
        <dbReference type="ARBA" id="ARBA00022692"/>
    </source>
</evidence>
<dbReference type="AlphaFoldDB" id="A0A1W1ZY51"/>
<feature type="transmembrane region" description="Helical" evidence="6">
    <location>
        <begin position="151"/>
        <end position="174"/>
    </location>
</feature>
<feature type="transmembrane region" description="Helical" evidence="6">
    <location>
        <begin position="186"/>
        <end position="207"/>
    </location>
</feature>
<name>A0A1W1ZY51_9RHOB</name>
<keyword evidence="4 6" id="KW-1133">Transmembrane helix</keyword>
<protein>
    <submittedName>
        <fullName evidence="8">EamA domain-containing membrane protein RarD</fullName>
    </submittedName>
</protein>
<dbReference type="GO" id="GO:0016020">
    <property type="term" value="C:membrane"/>
    <property type="evidence" value="ECO:0007669"/>
    <property type="project" value="UniProtKB-SubCell"/>
</dbReference>